<proteinExistence type="predicted"/>
<evidence type="ECO:0000259" key="1">
    <source>
        <dbReference type="PROSITE" id="PS51918"/>
    </source>
</evidence>
<dbReference type="Pfam" id="PF04055">
    <property type="entry name" value="Radical_SAM"/>
    <property type="match status" value="1"/>
</dbReference>
<dbReference type="InterPro" id="IPR045784">
    <property type="entry name" value="Radical_SAM_N2"/>
</dbReference>
<feature type="domain" description="Radical SAM core" evidence="1">
    <location>
        <begin position="252"/>
        <end position="479"/>
    </location>
</feature>
<organism evidence="2">
    <name type="scientific">Fervidobacterium thailandense</name>
    <dbReference type="NCBI Taxonomy" id="1008305"/>
    <lineage>
        <taxon>Bacteria</taxon>
        <taxon>Thermotogati</taxon>
        <taxon>Thermotogota</taxon>
        <taxon>Thermotogae</taxon>
        <taxon>Thermotogales</taxon>
        <taxon>Fervidobacteriaceae</taxon>
        <taxon>Fervidobacterium</taxon>
    </lineage>
</organism>
<protein>
    <submittedName>
        <fullName evidence="2">TIGR03960 family B12-binding radical SAM protein</fullName>
    </submittedName>
</protein>
<dbReference type="CDD" id="cd01335">
    <property type="entry name" value="Radical_SAM"/>
    <property type="match status" value="1"/>
</dbReference>
<dbReference type="GO" id="GO:0003824">
    <property type="term" value="F:catalytic activity"/>
    <property type="evidence" value="ECO:0007669"/>
    <property type="project" value="InterPro"/>
</dbReference>
<dbReference type="AlphaFoldDB" id="A0A7C4VUE3"/>
<evidence type="ECO:0000313" key="2">
    <source>
        <dbReference type="EMBL" id="HGU41105.1"/>
    </source>
</evidence>
<dbReference type="InterPro" id="IPR058240">
    <property type="entry name" value="rSAM_sf"/>
</dbReference>
<dbReference type="NCBIfam" id="TIGR03960">
    <property type="entry name" value="rSAM_fuse_unch"/>
    <property type="match status" value="1"/>
</dbReference>
<reference evidence="2" key="1">
    <citation type="journal article" date="2020" name="mSystems">
        <title>Genome- and Community-Level Interaction Insights into Carbon Utilization and Element Cycling Functions of Hydrothermarchaeota in Hydrothermal Sediment.</title>
        <authorList>
            <person name="Zhou Z."/>
            <person name="Liu Y."/>
            <person name="Xu W."/>
            <person name="Pan J."/>
            <person name="Luo Z.H."/>
            <person name="Li M."/>
        </authorList>
    </citation>
    <scope>NUCLEOTIDE SEQUENCE [LARGE SCALE GENOMIC DNA]</scope>
    <source>
        <strain evidence="2">SpSt-609</strain>
    </source>
</reference>
<dbReference type="PANTHER" id="PTHR42731:SF1">
    <property type="entry name" value="RADICAL SAM DOMAIN PROTEIN"/>
    <property type="match status" value="1"/>
</dbReference>
<name>A0A7C4VUE3_9BACT</name>
<dbReference type="InterPro" id="IPR006638">
    <property type="entry name" value="Elp3/MiaA/NifB-like_rSAM"/>
</dbReference>
<dbReference type="GO" id="GO:0051536">
    <property type="term" value="F:iron-sulfur cluster binding"/>
    <property type="evidence" value="ECO:0007669"/>
    <property type="project" value="InterPro"/>
</dbReference>
<accession>A0A7C4VUE3</accession>
<dbReference type="SFLD" id="SFLDS00029">
    <property type="entry name" value="Radical_SAM"/>
    <property type="match status" value="1"/>
</dbReference>
<dbReference type="Pfam" id="PF19864">
    <property type="entry name" value="Radical_SAM_N2"/>
    <property type="match status" value="1"/>
</dbReference>
<dbReference type="SUPFAM" id="SSF102114">
    <property type="entry name" value="Radical SAM enzymes"/>
    <property type="match status" value="1"/>
</dbReference>
<sequence length="601" mass="69284">MNIKEKIQKFLSENLLSVSKPARYIGMEYNSIVKDTSSKRLLRVVFVFPDVYEIGTSNYGLELLYWLANELDFVFAERAYLPWPDMIQLMEKNDVPLFTLETKTPLYESDMIGISLQYELSYTNVLKLLELSKIPIRAENRADHHPIIVGGGPVAYNCEPIAPAFDAVYLGDGEVQLQKLLTILWETRGFSREERLRELSKIPGVYVPLFYKQLGRKIVPKYDWVPTKVSRNILKDLNSVLLPKKRIVPHVESVHDRIVVEISRGCTRGCRFCHAGYVYRPVREREPERIVEAVKELVISTGYEEVSLLSLSALDHTAVEQTIDQLLEFTKDKKVSISIPSTRMDAFNIHIAQKISSVRKAGLTFAPEAGSQRMRDAINKQITFDEIVLTAQEARNAGWQRIKLYFMVGFPTETDDDVKDIGEVVKAVKKIGFLDVTASVNLLIPKPHTALQFVRVQPPEYMDHVRELLKPYRKFGKIDVNDGRKSFVEAVLSRGDRKLFDAIEISYKKGYYDEWSEFFSFEKWMEAFSAVNLEEYLGPYGLEDFPWDHLDSGISKEFLWEEYQRFYSGTSTKDCRVGCVLCGVCMKYKVRNLLVEETWTR</sequence>
<dbReference type="InterPro" id="IPR023404">
    <property type="entry name" value="rSAM_horseshoe"/>
</dbReference>
<dbReference type="SMART" id="SM00729">
    <property type="entry name" value="Elp3"/>
    <property type="match status" value="1"/>
</dbReference>
<dbReference type="Gene3D" id="3.80.30.20">
    <property type="entry name" value="tm_1862 like domain"/>
    <property type="match status" value="1"/>
</dbReference>
<dbReference type="PROSITE" id="PS51918">
    <property type="entry name" value="RADICAL_SAM"/>
    <property type="match status" value="1"/>
</dbReference>
<dbReference type="PANTHER" id="PTHR42731">
    <property type="entry name" value="SLL1084 PROTEIN"/>
    <property type="match status" value="1"/>
</dbReference>
<dbReference type="InterPro" id="IPR023862">
    <property type="entry name" value="CHP03960_rSAM"/>
</dbReference>
<comment type="caution">
    <text evidence="2">The sequence shown here is derived from an EMBL/GenBank/DDBJ whole genome shotgun (WGS) entry which is preliminary data.</text>
</comment>
<gene>
    <name evidence="2" type="ORF">ENT77_07905</name>
</gene>
<dbReference type="InterPro" id="IPR007197">
    <property type="entry name" value="rSAM"/>
</dbReference>
<dbReference type="SFLD" id="SFLDG01082">
    <property type="entry name" value="B12-binding_domain_containing"/>
    <property type="match status" value="1"/>
</dbReference>
<dbReference type="EMBL" id="DSZY01000035">
    <property type="protein sequence ID" value="HGU41105.1"/>
    <property type="molecule type" value="Genomic_DNA"/>
</dbReference>